<dbReference type="PANTHER" id="PTHR30591:SF1">
    <property type="entry name" value="RECBCD ENZYME SUBUNIT RECC"/>
    <property type="match status" value="1"/>
</dbReference>
<evidence type="ECO:0000256" key="12">
    <source>
        <dbReference type="ARBA" id="ARBA00023125"/>
    </source>
</evidence>
<evidence type="ECO:0000256" key="2">
    <source>
        <dbReference type="ARBA" id="ARBA00022722"/>
    </source>
</evidence>
<feature type="binding site" evidence="14">
    <location>
        <position position="1119"/>
    </location>
    <ligand>
        <name>[4Fe-4S] cluster</name>
        <dbReference type="ChEBI" id="CHEBI:49883"/>
    </ligand>
</feature>
<evidence type="ECO:0000256" key="5">
    <source>
        <dbReference type="ARBA" id="ARBA00022763"/>
    </source>
</evidence>
<keyword evidence="3 14" id="KW-0479">Metal-binding</keyword>
<dbReference type="GO" id="GO:0008409">
    <property type="term" value="F:5'-3' exonuclease activity"/>
    <property type="evidence" value="ECO:0007669"/>
    <property type="project" value="UniProtKB-UniRule"/>
</dbReference>
<dbReference type="InterPro" id="IPR014017">
    <property type="entry name" value="DNA_helicase_UvrD-like_C"/>
</dbReference>
<keyword evidence="10 14" id="KW-0408">Iron</keyword>
<keyword evidence="1 14" id="KW-0004">4Fe-4S</keyword>
<reference evidence="16 17" key="1">
    <citation type="journal article" date="2012" name="J. Bacteriol.">
        <title>Genome of Bacillus macauensis ZFHKF-1, a Long-Chain-Forming Bacterium.</title>
        <authorList>
            <person name="Cai L."/>
            <person name="Zhang T."/>
        </authorList>
    </citation>
    <scope>NUCLEOTIDE SEQUENCE [LARGE SCALE GENOMIC DNA]</scope>
    <source>
        <strain evidence="16 17">ZFHKF-1</strain>
    </source>
</reference>
<comment type="cofactor">
    <cofactor evidence="14">
        <name>Mg(2+)</name>
        <dbReference type="ChEBI" id="CHEBI:18420"/>
    </cofactor>
</comment>
<dbReference type="Pfam" id="PF21445">
    <property type="entry name" value="ADDB_N"/>
    <property type="match status" value="1"/>
</dbReference>
<gene>
    <name evidence="14" type="primary">addB</name>
    <name evidence="16" type="ORF">A374_14435</name>
</gene>
<feature type="binding site" evidence="14">
    <location>
        <position position="1122"/>
    </location>
    <ligand>
        <name>[4Fe-4S] cluster</name>
        <dbReference type="ChEBI" id="CHEBI:49883"/>
    </ligand>
</feature>
<keyword evidence="2 14" id="KW-0540">Nuclease</keyword>
<dbReference type="InterPro" id="IPR014140">
    <property type="entry name" value="DNA_helicase_suAddB"/>
</dbReference>
<evidence type="ECO:0000313" key="16">
    <source>
        <dbReference type="EMBL" id="EIT84535.1"/>
    </source>
</evidence>
<dbReference type="RefSeq" id="WP_007202965.1">
    <property type="nucleotide sequence ID" value="NZ_AKKV01000031.1"/>
</dbReference>
<comment type="function">
    <text evidence="14">The heterodimer acts as both an ATP-dependent DNA helicase and an ATP-dependent, dual-direction single-stranded exonuclease. Recognizes the chi site generating a DNA molecule suitable for the initiation of homologous recombination. The AddB subunit has 5' -&gt; 3' nuclease activity but not helicase activity.</text>
</comment>
<comment type="subunit">
    <text evidence="14">Heterodimer of AddA and AddB.</text>
</comment>
<keyword evidence="11 14" id="KW-0411">Iron-sulfur</keyword>
<dbReference type="GO" id="GO:0003690">
    <property type="term" value="F:double-stranded DNA binding"/>
    <property type="evidence" value="ECO:0007669"/>
    <property type="project" value="UniProtKB-UniRule"/>
</dbReference>
<evidence type="ECO:0000256" key="11">
    <source>
        <dbReference type="ARBA" id="ARBA00023014"/>
    </source>
</evidence>
<organism evidence="16 17">
    <name type="scientific">Fictibacillus macauensis ZFHKF-1</name>
    <dbReference type="NCBI Taxonomy" id="1196324"/>
    <lineage>
        <taxon>Bacteria</taxon>
        <taxon>Bacillati</taxon>
        <taxon>Bacillota</taxon>
        <taxon>Bacilli</taxon>
        <taxon>Bacillales</taxon>
        <taxon>Fictibacillaceae</taxon>
        <taxon>Fictibacillus</taxon>
    </lineage>
</organism>
<evidence type="ECO:0000313" key="17">
    <source>
        <dbReference type="Proteomes" id="UP000004080"/>
    </source>
</evidence>
<evidence type="ECO:0000256" key="3">
    <source>
        <dbReference type="ARBA" id="ARBA00022723"/>
    </source>
</evidence>
<sequence length="1158" mass="133490">MSLRLIVGRAGSGKSHYIQEEIANALRETQEGPPILYIVPDQMTFQSEYELINKDHLHGMMRAQVFSFSRLAWKVLSETGGMNRIHLSSVGMSMMLRKIIEHKKHELLVFKKASEQPGFYEQIERMMTEFKRYCVDAQALKWNVETLLTYSGEDAGIIKGKLHDLALIANELEKATLQQYIDSEDYLKLLVEKIPYSTYVAHAEFYIDGFHHLAPGELEVIRMLMKYAKRVTVALTLESLSAAAPHELDIFYTPKKTALNIRKLAQEEAIMEEETVVLENRPRFVHNQAISHIEDQFDQRPAVIHNDSHGITIHAAVNRRTEVDRTAREIVRLVREEGYRYHEMALSIRNMNDYQHLLETIFEEYEIPIFLDQKKSMLHHPFIELIRSSLEAVGNHWRYESVFRAVKTGLLYPPDMDWTEEECRHQMDVLENYVLAYGIKGNRWVDSEPWKVQRYQVLEEPGVRQTDEERLQQRQLNEAREMIAAPLHRLMKDMKKAHTVRDYCEYLFLFLERLQLPLKLEKLSNQSQAEGRLRKAREHSQVWDAMIGLLDEMVEVAGDEHMSYDLWVKMLDTGLEAMKFALVPPALDQVLAGTMDRSRYTGVKCQFILGVNEGILPAKPEGDGLLSEEERTVLSQNGLSLAPDANRKLLDEQFLIYVALSNASDRLYVSYPLADEEGKNLLPSMVINRLTSLFTELPIFFETQDPEAQSALSYIATPLKSISFLNTQLREWKKGYGMDPIWWDVYNWSTHHGKWRIHGQRVLQSLFYFNQEKKLSKQTATNLYGSKISASVSRMELHQACPFSQFLSYGLKLKERRLYRLEAPDIGQLFHAALKNMDEYLGQHNLQWQGLTQKDCYRLAGDVVDQLSLSLQRQILLSSKRHLYIKSKLRDIVGRASHILSEHARASGFSPIGLELGFGHNESLPPLVFTLPNGTTMEIVGRIDRVDSAEGKELLLRIIDYKSSATGLQMDEVYYGLALQMLTYLDVVLSHAQKWLGREAVPGGVLYFHIHNPMLDHKQLLTVEEIQTELFKKFKMKGLVLAETEAVQLMDQTFEKKSNIVPVTLTNKGFHRTQSSVATASDFKTLTGHVRKVIQQVGTEMTEGVIDISPYELKSKTPCTFCSYRTICQFDQSLEENEYRTLKKESDAVMLEKMREEE</sequence>
<dbReference type="OrthoDB" id="9758506at2"/>
<evidence type="ECO:0000256" key="6">
    <source>
        <dbReference type="ARBA" id="ARBA00022801"/>
    </source>
</evidence>
<comment type="similarity">
    <text evidence="14">Belongs to the helicase family. AddB/RexB type 1 subfamily.</text>
</comment>
<dbReference type="GO" id="GO:0046872">
    <property type="term" value="F:metal ion binding"/>
    <property type="evidence" value="ECO:0007669"/>
    <property type="project" value="UniProtKB-KW"/>
</dbReference>
<keyword evidence="9 14" id="KW-0067">ATP-binding</keyword>
<dbReference type="Gene3D" id="3.40.50.300">
    <property type="entry name" value="P-loop containing nucleotide triphosphate hydrolases"/>
    <property type="match status" value="3"/>
</dbReference>
<accession>I8UCA6</accession>
<dbReference type="PROSITE" id="PS51217">
    <property type="entry name" value="UVRD_HELICASE_CTER"/>
    <property type="match status" value="1"/>
</dbReference>
<evidence type="ECO:0000256" key="8">
    <source>
        <dbReference type="ARBA" id="ARBA00022839"/>
    </source>
</evidence>
<keyword evidence="8 14" id="KW-0269">Exonuclease</keyword>
<dbReference type="STRING" id="1196324.A374_14435"/>
<dbReference type="NCBIfam" id="TIGR02773">
    <property type="entry name" value="addB_Gpos"/>
    <property type="match status" value="1"/>
</dbReference>
<protein>
    <recommendedName>
        <fullName evidence="14">ATP-dependent helicase/deoxyribonuclease subunit B</fullName>
        <ecNumber evidence="14">3.1.-.-</ecNumber>
    </recommendedName>
    <alternativeName>
        <fullName evidence="14">ATP-dependent helicase/nuclease subunit AddB</fullName>
    </alternativeName>
</protein>
<comment type="miscellaneous">
    <text evidence="14">Despite having conserved helicase domains, this subunit does not have helicase activity.</text>
</comment>
<feature type="binding site" evidence="14">
    <location>
        <position position="1128"/>
    </location>
    <ligand>
        <name>[4Fe-4S] cluster</name>
        <dbReference type="ChEBI" id="CHEBI:49883"/>
    </ligand>
</feature>
<dbReference type="Pfam" id="PF12705">
    <property type="entry name" value="PDDEXK_1"/>
    <property type="match status" value="1"/>
</dbReference>
<evidence type="ECO:0000256" key="14">
    <source>
        <dbReference type="HAMAP-Rule" id="MF_01452"/>
    </source>
</evidence>
<dbReference type="InterPro" id="IPR038726">
    <property type="entry name" value="PDDEXK_AddAB-type"/>
</dbReference>
<feature type="binding site" evidence="14">
    <location>
        <position position="801"/>
    </location>
    <ligand>
        <name>[4Fe-4S] cluster</name>
        <dbReference type="ChEBI" id="CHEBI:49883"/>
    </ligand>
</feature>
<dbReference type="eggNOG" id="COG3857">
    <property type="taxonomic scope" value="Bacteria"/>
</dbReference>
<proteinExistence type="inferred from homology"/>
<dbReference type="HAMAP" id="MF_01452">
    <property type="entry name" value="AddB_type1"/>
    <property type="match status" value="1"/>
</dbReference>
<keyword evidence="12 14" id="KW-0238">DNA-binding</keyword>
<dbReference type="InterPro" id="IPR027417">
    <property type="entry name" value="P-loop_NTPase"/>
</dbReference>
<evidence type="ECO:0000256" key="7">
    <source>
        <dbReference type="ARBA" id="ARBA00022806"/>
    </source>
</evidence>
<dbReference type="GO" id="GO:0004386">
    <property type="term" value="F:helicase activity"/>
    <property type="evidence" value="ECO:0007669"/>
    <property type="project" value="UniProtKB-KW"/>
</dbReference>
<evidence type="ECO:0000259" key="15">
    <source>
        <dbReference type="PROSITE" id="PS51217"/>
    </source>
</evidence>
<evidence type="ECO:0000256" key="13">
    <source>
        <dbReference type="ARBA" id="ARBA00023204"/>
    </source>
</evidence>
<keyword evidence="7 14" id="KW-0347">Helicase</keyword>
<dbReference type="Gene3D" id="3.90.320.10">
    <property type="match status" value="1"/>
</dbReference>
<comment type="caution">
    <text evidence="16">The sequence shown here is derived from an EMBL/GenBank/DDBJ whole genome shotgun (WGS) entry which is preliminary data.</text>
</comment>
<keyword evidence="6 14" id="KW-0378">Hydrolase</keyword>
<keyword evidence="17" id="KW-1185">Reference proteome</keyword>
<dbReference type="GO" id="GO:0005524">
    <property type="term" value="F:ATP binding"/>
    <property type="evidence" value="ECO:0007669"/>
    <property type="project" value="UniProtKB-UniRule"/>
</dbReference>
<feature type="domain" description="UvrD-like helicase C-terminal" evidence="15">
    <location>
        <begin position="280"/>
        <end position="600"/>
    </location>
</feature>
<dbReference type="Gene3D" id="6.10.140.1030">
    <property type="match status" value="1"/>
</dbReference>
<name>I8UCA6_9BACL</name>
<keyword evidence="13 14" id="KW-0234">DNA repair</keyword>
<evidence type="ECO:0000256" key="4">
    <source>
        <dbReference type="ARBA" id="ARBA00022741"/>
    </source>
</evidence>
<dbReference type="EMBL" id="AKKV01000031">
    <property type="protein sequence ID" value="EIT84535.1"/>
    <property type="molecule type" value="Genomic_DNA"/>
</dbReference>
<dbReference type="PANTHER" id="PTHR30591">
    <property type="entry name" value="RECBCD ENZYME SUBUNIT RECC"/>
    <property type="match status" value="1"/>
</dbReference>
<dbReference type="PATRIC" id="fig|1196324.3.peg.2951"/>
<dbReference type="InterPro" id="IPR011604">
    <property type="entry name" value="PDDEXK-like_dom_sf"/>
</dbReference>
<dbReference type="GO" id="GO:0000724">
    <property type="term" value="P:double-strand break repair via homologous recombination"/>
    <property type="evidence" value="ECO:0007669"/>
    <property type="project" value="UniProtKB-UniRule"/>
</dbReference>
<dbReference type="InterPro" id="IPR049035">
    <property type="entry name" value="ADDB_N"/>
</dbReference>
<evidence type="ECO:0000256" key="10">
    <source>
        <dbReference type="ARBA" id="ARBA00023004"/>
    </source>
</evidence>
<dbReference type="Proteomes" id="UP000004080">
    <property type="component" value="Unassembled WGS sequence"/>
</dbReference>
<evidence type="ECO:0000256" key="9">
    <source>
        <dbReference type="ARBA" id="ARBA00022840"/>
    </source>
</evidence>
<keyword evidence="4 14" id="KW-0547">Nucleotide-binding</keyword>
<dbReference type="EC" id="3.1.-.-" evidence="14"/>
<dbReference type="AlphaFoldDB" id="I8UCA6"/>
<dbReference type="SUPFAM" id="SSF52540">
    <property type="entry name" value="P-loop containing nucleoside triphosphate hydrolases"/>
    <property type="match status" value="1"/>
</dbReference>
<evidence type="ECO:0000256" key="1">
    <source>
        <dbReference type="ARBA" id="ARBA00022485"/>
    </source>
</evidence>
<comment type="cofactor">
    <cofactor evidence="14">
        <name>[4Fe-4S] cluster</name>
        <dbReference type="ChEBI" id="CHEBI:49883"/>
    </cofactor>
    <text evidence="14">Binds 1 [4Fe-4S] cluster.</text>
</comment>
<dbReference type="GO" id="GO:0051539">
    <property type="term" value="F:4 iron, 4 sulfur cluster binding"/>
    <property type="evidence" value="ECO:0007669"/>
    <property type="project" value="UniProtKB-KW"/>
</dbReference>
<keyword evidence="5 14" id="KW-0227">DNA damage</keyword>